<dbReference type="GO" id="GO:0016432">
    <property type="term" value="F:tRNA-uridine aminocarboxypropyltransferase activity"/>
    <property type="evidence" value="ECO:0007669"/>
    <property type="project" value="UniProtKB-EC"/>
</dbReference>
<dbReference type="SMART" id="SM01144">
    <property type="entry name" value="DTW"/>
    <property type="match status" value="1"/>
</dbReference>
<dbReference type="Pfam" id="PF03942">
    <property type="entry name" value="DTW"/>
    <property type="match status" value="1"/>
</dbReference>
<evidence type="ECO:0000256" key="2">
    <source>
        <dbReference type="ARBA" id="ARBA00022679"/>
    </source>
</evidence>
<evidence type="ECO:0000259" key="6">
    <source>
        <dbReference type="SMART" id="SM01144"/>
    </source>
</evidence>
<proteinExistence type="inferred from homology"/>
<evidence type="ECO:0000256" key="5">
    <source>
        <dbReference type="ARBA" id="ARBA00034489"/>
    </source>
</evidence>
<dbReference type="AlphaFoldDB" id="A0AA88C555"/>
<evidence type="ECO:0000313" key="7">
    <source>
        <dbReference type="EMBL" id="GGY78132.1"/>
    </source>
</evidence>
<evidence type="ECO:0000256" key="4">
    <source>
        <dbReference type="ARBA" id="ARBA00022694"/>
    </source>
</evidence>
<evidence type="ECO:0000256" key="3">
    <source>
        <dbReference type="ARBA" id="ARBA00022691"/>
    </source>
</evidence>
<dbReference type="GO" id="GO:0008033">
    <property type="term" value="P:tRNA processing"/>
    <property type="evidence" value="ECO:0007669"/>
    <property type="project" value="UniProtKB-KW"/>
</dbReference>
<dbReference type="Proteomes" id="UP000619512">
    <property type="component" value="Unassembled WGS sequence"/>
</dbReference>
<comment type="caution">
    <text evidence="7">The sequence shown here is derived from an EMBL/GenBank/DDBJ whole genome shotgun (WGS) entry which is preliminary data.</text>
</comment>
<evidence type="ECO:0000256" key="1">
    <source>
        <dbReference type="ARBA" id="ARBA00012386"/>
    </source>
</evidence>
<keyword evidence="4" id="KW-0819">tRNA processing</keyword>
<gene>
    <name evidence="7" type="ORF">GCM10007388_08710</name>
</gene>
<keyword evidence="3" id="KW-0949">S-adenosyl-L-methionine</keyword>
<organism evidence="7 8">
    <name type="scientific">Pseudoduganella plicata</name>
    <dbReference type="NCBI Taxonomy" id="321984"/>
    <lineage>
        <taxon>Bacteria</taxon>
        <taxon>Pseudomonadati</taxon>
        <taxon>Pseudomonadota</taxon>
        <taxon>Betaproteobacteria</taxon>
        <taxon>Burkholderiales</taxon>
        <taxon>Oxalobacteraceae</taxon>
        <taxon>Telluria group</taxon>
        <taxon>Pseudoduganella</taxon>
    </lineage>
</organism>
<accession>A0AA88C555</accession>
<dbReference type="EC" id="2.5.1.25" evidence="1"/>
<name>A0AA88C555_9BURK</name>
<reference evidence="7" key="2">
    <citation type="submission" date="2022-12" db="EMBL/GenBank/DDBJ databases">
        <authorList>
            <person name="Sun Q."/>
            <person name="Kim S."/>
        </authorList>
    </citation>
    <scope>NUCLEOTIDE SEQUENCE</scope>
    <source>
        <strain evidence="7">KCTC 12344</strain>
    </source>
</reference>
<comment type="similarity">
    <text evidence="5">Belongs to the TDD superfamily. DTWD2 family.</text>
</comment>
<dbReference type="PANTHER" id="PTHR21392:SF0">
    <property type="entry name" value="TRNA-URIDINE AMINOCARBOXYPROPYLTRANSFERASE 2"/>
    <property type="match status" value="1"/>
</dbReference>
<sequence length="213" mass="23321">MTAPRGYNARMNLKRATCGICQRPLSTCICRWIAPVQSTLSVLLLQHPMETTNAKNTARLLHLSLPGSTLAVGEQFDEEALRALLDGPRRPVLLYPDTPGDASLGIAPAPPFDPAWADQAEDLLLVVLDATWRKSRKMLYLNPLLQALPRLALRDVPASQYHIRKAHAPGQLSTFEATVHALAQIEGIEARYAPLLAAFDGFIGQQQALMQPA</sequence>
<keyword evidence="2" id="KW-0808">Transferase</keyword>
<dbReference type="InterPro" id="IPR005636">
    <property type="entry name" value="DTW"/>
</dbReference>
<reference evidence="7" key="1">
    <citation type="journal article" date="2014" name="Int. J. Syst. Evol. Microbiol.">
        <title>Complete genome sequence of Corynebacterium casei LMG S-19264T (=DSM 44701T), isolated from a smear-ripened cheese.</title>
        <authorList>
            <consortium name="US DOE Joint Genome Institute (JGI-PGF)"/>
            <person name="Walter F."/>
            <person name="Albersmeier A."/>
            <person name="Kalinowski J."/>
            <person name="Ruckert C."/>
        </authorList>
    </citation>
    <scope>NUCLEOTIDE SEQUENCE</scope>
    <source>
        <strain evidence="7">KCTC 12344</strain>
    </source>
</reference>
<dbReference type="PANTHER" id="PTHR21392">
    <property type="entry name" value="TRNA-URIDINE AMINOCARBOXYPROPYLTRANSFERASE 2"/>
    <property type="match status" value="1"/>
</dbReference>
<feature type="domain" description="DTW" evidence="6">
    <location>
        <begin position="14"/>
        <end position="211"/>
    </location>
</feature>
<dbReference type="InterPro" id="IPR039262">
    <property type="entry name" value="DTWD2/TAPT"/>
</dbReference>
<protein>
    <recommendedName>
        <fullName evidence="1">tRNA-uridine aminocarboxypropyltransferase</fullName>
        <ecNumber evidence="1">2.5.1.25</ecNumber>
    </recommendedName>
</protein>
<dbReference type="EMBL" id="BMWW01000001">
    <property type="protein sequence ID" value="GGY78132.1"/>
    <property type="molecule type" value="Genomic_DNA"/>
</dbReference>
<evidence type="ECO:0000313" key="8">
    <source>
        <dbReference type="Proteomes" id="UP000619512"/>
    </source>
</evidence>